<feature type="domain" description="F-box" evidence="1">
    <location>
        <begin position="13"/>
        <end position="62"/>
    </location>
</feature>
<evidence type="ECO:0000313" key="3">
    <source>
        <dbReference type="Proteomes" id="UP001632038"/>
    </source>
</evidence>
<dbReference type="InterPro" id="IPR032675">
    <property type="entry name" value="LRR_dom_sf"/>
</dbReference>
<dbReference type="PROSITE" id="PS50181">
    <property type="entry name" value="FBOX"/>
    <property type="match status" value="1"/>
</dbReference>
<sequence>MDKQLLAERDEDVDRISELPQPILHHILSFLHQNDAVKTSVLSKSWRHLWSSSPKIEFLQKLFNGNNETFISVLDNTLQRYLDQDLSIHQFDLQLTQLDPQSSSLLEKWVPILVTELGIKNLRLDLFPNNSSSEYFEMPWVESESLNELYLIRCKLAQISSKHLKTLYFDNVYITDETLEKTLSGCPVVEHLTLYNCGELSIVKVKKPCNLKCFEFVGSDYDPEEEADDLRSIEIDAPTLETLHILNMRNWYNHNKHMFPCLVYLCLSKVKLSKESFFDKFSSNFPCVEMLELDDCYGFEELQLVSVSIKSLDISCVFTLISKVVVNAPNLVIFEYRGLIPPSAISVTTTSSEWKSSIRFIYEKRGALLSWLLKLNEMLKELSRSDISMAIDYEPHDDEPVEHIGGGCCEPVIVGQLGLRLIGSPSLSLGFVDNLFRICRPRKLRQYWYTDNPSLFKNKKEDNQTTEYLWKVHNQTTEYLWKVLVNERERGPRFWQWGLEEVRMEVWDEKGQKWHPLHGKSLMECVSLLPNDPVRRVVRFQLKCIYI</sequence>
<dbReference type="InterPro" id="IPR055357">
    <property type="entry name" value="LRR_At1g61320_AtMIF1"/>
</dbReference>
<dbReference type="InterPro" id="IPR001810">
    <property type="entry name" value="F-box_dom"/>
</dbReference>
<protein>
    <recommendedName>
        <fullName evidence="1">F-box domain-containing protein</fullName>
    </recommendedName>
</protein>
<dbReference type="InterPro" id="IPR053772">
    <property type="entry name" value="At1g61320/At1g61330-like"/>
</dbReference>
<dbReference type="PANTHER" id="PTHR34145:SF28">
    <property type="entry name" value="F-BOX DOMAIN-CONTAINING PROTEIN"/>
    <property type="match status" value="1"/>
</dbReference>
<dbReference type="InterPro" id="IPR036047">
    <property type="entry name" value="F-box-like_dom_sf"/>
</dbReference>
<dbReference type="Gene3D" id="3.80.10.10">
    <property type="entry name" value="Ribonuclease Inhibitor"/>
    <property type="match status" value="1"/>
</dbReference>
<reference evidence="3" key="1">
    <citation type="journal article" date="2024" name="IScience">
        <title>Strigolactones Initiate the Formation of Haustorium-like Structures in Castilleja.</title>
        <authorList>
            <person name="Buerger M."/>
            <person name="Peterson D."/>
            <person name="Chory J."/>
        </authorList>
    </citation>
    <scope>NUCLEOTIDE SEQUENCE [LARGE SCALE GENOMIC DNA]</scope>
</reference>
<dbReference type="Pfam" id="PF00646">
    <property type="entry name" value="F-box"/>
    <property type="match status" value="1"/>
</dbReference>
<dbReference type="InterPro" id="IPR053781">
    <property type="entry name" value="F-box_AtFBL13-like"/>
</dbReference>
<proteinExistence type="predicted"/>
<dbReference type="SUPFAM" id="SSF81383">
    <property type="entry name" value="F-box domain"/>
    <property type="match status" value="1"/>
</dbReference>
<dbReference type="SUPFAM" id="SSF52047">
    <property type="entry name" value="RNI-like"/>
    <property type="match status" value="1"/>
</dbReference>
<dbReference type="Proteomes" id="UP001632038">
    <property type="component" value="Unassembled WGS sequence"/>
</dbReference>
<dbReference type="AlphaFoldDB" id="A0ABD3D043"/>
<dbReference type="Pfam" id="PF23622">
    <property type="entry name" value="LRR_At1g61320_AtMIF1"/>
    <property type="match status" value="1"/>
</dbReference>
<accession>A0ABD3D043</accession>
<dbReference type="CDD" id="cd22160">
    <property type="entry name" value="F-box_AtFBL13-like"/>
    <property type="match status" value="1"/>
</dbReference>
<name>A0ABD3D043_9LAMI</name>
<gene>
    <name evidence="2" type="ORF">CASFOL_022146</name>
</gene>
<dbReference type="SMART" id="SM00256">
    <property type="entry name" value="FBOX"/>
    <property type="match status" value="1"/>
</dbReference>
<evidence type="ECO:0000259" key="1">
    <source>
        <dbReference type="PROSITE" id="PS50181"/>
    </source>
</evidence>
<evidence type="ECO:0000313" key="2">
    <source>
        <dbReference type="EMBL" id="KAL3635092.1"/>
    </source>
</evidence>
<dbReference type="EMBL" id="JAVIJP010000028">
    <property type="protein sequence ID" value="KAL3635092.1"/>
    <property type="molecule type" value="Genomic_DNA"/>
</dbReference>
<keyword evidence="3" id="KW-1185">Reference proteome</keyword>
<dbReference type="Gene3D" id="1.20.1280.50">
    <property type="match status" value="1"/>
</dbReference>
<comment type="caution">
    <text evidence="2">The sequence shown here is derived from an EMBL/GenBank/DDBJ whole genome shotgun (WGS) entry which is preliminary data.</text>
</comment>
<organism evidence="2 3">
    <name type="scientific">Castilleja foliolosa</name>
    <dbReference type="NCBI Taxonomy" id="1961234"/>
    <lineage>
        <taxon>Eukaryota</taxon>
        <taxon>Viridiplantae</taxon>
        <taxon>Streptophyta</taxon>
        <taxon>Embryophyta</taxon>
        <taxon>Tracheophyta</taxon>
        <taxon>Spermatophyta</taxon>
        <taxon>Magnoliopsida</taxon>
        <taxon>eudicotyledons</taxon>
        <taxon>Gunneridae</taxon>
        <taxon>Pentapetalae</taxon>
        <taxon>asterids</taxon>
        <taxon>lamiids</taxon>
        <taxon>Lamiales</taxon>
        <taxon>Orobanchaceae</taxon>
        <taxon>Pedicularideae</taxon>
        <taxon>Castillejinae</taxon>
        <taxon>Castilleja</taxon>
    </lineage>
</organism>
<dbReference type="PANTHER" id="PTHR34145">
    <property type="entry name" value="OS02G0105600 PROTEIN"/>
    <property type="match status" value="1"/>
</dbReference>